<dbReference type="EMBL" id="VSWD01000007">
    <property type="protein sequence ID" value="KAK3096689.1"/>
    <property type="molecule type" value="Genomic_DNA"/>
</dbReference>
<feature type="compositionally biased region" description="Basic and acidic residues" evidence="5">
    <location>
        <begin position="262"/>
        <end position="272"/>
    </location>
</feature>
<comment type="caution">
    <text evidence="6">The sequence shown here is derived from an EMBL/GenBank/DDBJ whole genome shotgun (WGS) entry which is preliminary data.</text>
</comment>
<keyword evidence="3" id="KW-0963">Cytoplasm</keyword>
<dbReference type="GO" id="GO:0005739">
    <property type="term" value="C:mitochondrion"/>
    <property type="evidence" value="ECO:0007669"/>
    <property type="project" value="TreeGrafter"/>
</dbReference>
<feature type="compositionally biased region" description="Polar residues" evidence="5">
    <location>
        <begin position="273"/>
        <end position="295"/>
    </location>
</feature>
<gene>
    <name evidence="6" type="ORF">FSP39_002415</name>
</gene>
<dbReference type="GO" id="GO:0015629">
    <property type="term" value="C:actin cytoskeleton"/>
    <property type="evidence" value="ECO:0007669"/>
    <property type="project" value="TreeGrafter"/>
</dbReference>
<dbReference type="InterPro" id="IPR019376">
    <property type="entry name" value="Myeloid_leukemia_factor"/>
</dbReference>
<feature type="region of interest" description="Disordered" evidence="5">
    <location>
        <begin position="252"/>
        <end position="295"/>
    </location>
</feature>
<feature type="region of interest" description="Disordered" evidence="5">
    <location>
        <begin position="128"/>
        <end position="174"/>
    </location>
</feature>
<dbReference type="GO" id="GO:0016529">
    <property type="term" value="C:sarcoplasmic reticulum"/>
    <property type="evidence" value="ECO:0007669"/>
    <property type="project" value="TreeGrafter"/>
</dbReference>
<accession>A0AA89BW77</accession>
<dbReference type="Pfam" id="PF10248">
    <property type="entry name" value="Mlf1IP"/>
    <property type="match status" value="1"/>
</dbReference>
<proteinExistence type="inferred from homology"/>
<dbReference type="PANTHER" id="PTHR14938:SF2">
    <property type="entry name" value="HCLS1-ASSOCIATED PROTEIN X-1"/>
    <property type="match status" value="1"/>
</dbReference>
<protein>
    <recommendedName>
        <fullName evidence="8">HCLS1-associated protein X-1</fullName>
    </recommendedName>
</protein>
<name>A0AA89BW77_PINIB</name>
<comment type="similarity">
    <text evidence="2">Belongs to the MLF family.</text>
</comment>
<sequence length="356" mass="40794">MKYVENDVSLYYLKYVTQHPFSFCSLSNELTTDETEQIYGILMDLNELFRSMFGFSRNKPPDFPFDREPPEGSIDADNHTDIPIFFGFRGSGGMDQIFAHFHGDMQRQMEEMDRQMQDMFKNFGSVEFSAKSSTGPEQYPVPGSRNPRDEMLKQPDTDQKSPGTVVPAPSPAPELHRPWSFFGSWRHPKSEPMKDTNLDDEIKSPEDLNKLFENTPRRPQEPNTELVIPGQRETTPRNFSFHRSMSVITRSNDGKVEHRKTVRDSSGKEETTLTRSIGDQSYSVTTKTDQSGATEKIENYQNMDENDLQNFEKKWQGPQIKSSSPGQEMIKSDSILPEGTSLLHRIFGFDPFKKGS</sequence>
<feature type="compositionally biased region" description="Basic and acidic residues" evidence="5">
    <location>
        <begin position="146"/>
        <end position="159"/>
    </location>
</feature>
<evidence type="ECO:0000313" key="6">
    <source>
        <dbReference type="EMBL" id="KAK3096689.1"/>
    </source>
</evidence>
<reference evidence="6" key="1">
    <citation type="submission" date="2019-08" db="EMBL/GenBank/DDBJ databases">
        <title>The improved chromosome-level genome for the pearl oyster Pinctada fucata martensii using PacBio sequencing and Hi-C.</title>
        <authorList>
            <person name="Zheng Z."/>
        </authorList>
    </citation>
    <scope>NUCLEOTIDE SEQUENCE</scope>
    <source>
        <strain evidence="6">ZZ-2019</strain>
        <tissue evidence="6">Adductor muscle</tissue>
    </source>
</reference>
<dbReference type="AlphaFoldDB" id="A0AA89BW77"/>
<evidence type="ECO:0000256" key="3">
    <source>
        <dbReference type="ARBA" id="ARBA00022490"/>
    </source>
</evidence>
<evidence type="ECO:0000313" key="7">
    <source>
        <dbReference type="Proteomes" id="UP001186944"/>
    </source>
</evidence>
<keyword evidence="7" id="KW-1185">Reference proteome</keyword>
<organism evidence="6 7">
    <name type="scientific">Pinctada imbricata</name>
    <name type="common">Atlantic pearl-oyster</name>
    <name type="synonym">Pinctada martensii</name>
    <dbReference type="NCBI Taxonomy" id="66713"/>
    <lineage>
        <taxon>Eukaryota</taxon>
        <taxon>Metazoa</taxon>
        <taxon>Spiralia</taxon>
        <taxon>Lophotrochozoa</taxon>
        <taxon>Mollusca</taxon>
        <taxon>Bivalvia</taxon>
        <taxon>Autobranchia</taxon>
        <taxon>Pteriomorphia</taxon>
        <taxon>Pterioida</taxon>
        <taxon>Pterioidea</taxon>
        <taxon>Pteriidae</taxon>
        <taxon>Pinctada</taxon>
    </lineage>
</organism>
<evidence type="ECO:0008006" key="8">
    <source>
        <dbReference type="Google" id="ProtNLM"/>
    </source>
</evidence>
<evidence type="ECO:0000256" key="5">
    <source>
        <dbReference type="SAM" id="MobiDB-lite"/>
    </source>
</evidence>
<dbReference type="GO" id="GO:0030833">
    <property type="term" value="P:regulation of actin filament polymerization"/>
    <property type="evidence" value="ECO:0007669"/>
    <property type="project" value="TreeGrafter"/>
</dbReference>
<evidence type="ECO:0000256" key="4">
    <source>
        <dbReference type="ARBA" id="ARBA00022553"/>
    </source>
</evidence>
<evidence type="ECO:0000256" key="1">
    <source>
        <dbReference type="ARBA" id="ARBA00004496"/>
    </source>
</evidence>
<keyword evidence="4" id="KW-0597">Phosphoprotein</keyword>
<dbReference type="GO" id="GO:0016324">
    <property type="term" value="C:apical plasma membrane"/>
    <property type="evidence" value="ECO:0007669"/>
    <property type="project" value="TreeGrafter"/>
</dbReference>
<feature type="region of interest" description="Disordered" evidence="5">
    <location>
        <begin position="314"/>
        <end position="334"/>
    </location>
</feature>
<evidence type="ECO:0000256" key="2">
    <source>
        <dbReference type="ARBA" id="ARBA00008332"/>
    </source>
</evidence>
<dbReference type="InterPro" id="IPR017248">
    <property type="entry name" value="HAX-1"/>
</dbReference>
<dbReference type="GO" id="GO:0030136">
    <property type="term" value="C:clathrin-coated vesicle"/>
    <property type="evidence" value="ECO:0007669"/>
    <property type="project" value="TreeGrafter"/>
</dbReference>
<dbReference type="PANTHER" id="PTHR14938">
    <property type="entry name" value="HCLS1-ASSOCIATED PROTEIN X-1"/>
    <property type="match status" value="1"/>
</dbReference>
<dbReference type="Proteomes" id="UP001186944">
    <property type="component" value="Unassembled WGS sequence"/>
</dbReference>
<dbReference type="GO" id="GO:0043066">
    <property type="term" value="P:negative regulation of apoptotic process"/>
    <property type="evidence" value="ECO:0007669"/>
    <property type="project" value="InterPro"/>
</dbReference>
<comment type="subcellular location">
    <subcellularLocation>
        <location evidence="1">Cytoplasm</location>
    </subcellularLocation>
</comment>